<sequence length="411" mass="44723">MTQRDDVLGRSVRSAAPYALVDRVRDALAASHGARRVQLFLADYGFTVLTPYDPLPGKEQPLSLYNSPEGRAFGSQEPREQQVRHGDAVDHHLPVTVRGERIGILSVRLPGDRSTPEAVDDLTHVADLLGHEILVAERDTDAYQRARRISRLTLAAEMQWQLLPGRACGAEEFAIGAQLEPAYAIHGDNFDWAADAEQLTLAVTNGMGEGIQASLLSNLAVNALRNARRSGLDIAGQAALADQAIYEQHRGASHVSTLLMRFELATGRVEVVDAGSPQLWRRRGRTVERVPLEAQLPLGMFEESHYEAQEFHVLPGDRLFMVSDGVYEAVSPEGEAYGERALARAINSTGLLPAATVPRAVLRALAEFRKADTTDDALAVCLDWYGRPDADSPTAPPLLPSDPGPTPPARD</sequence>
<dbReference type="InterPro" id="IPR036457">
    <property type="entry name" value="PPM-type-like_dom_sf"/>
</dbReference>
<feature type="compositionally biased region" description="Pro residues" evidence="2">
    <location>
        <begin position="394"/>
        <end position="411"/>
    </location>
</feature>
<feature type="region of interest" description="Disordered" evidence="2">
    <location>
        <begin position="390"/>
        <end position="411"/>
    </location>
</feature>
<name>A0A1U9R1R8_STRNV</name>
<evidence type="ECO:0000259" key="3">
    <source>
        <dbReference type="SMART" id="SM00331"/>
    </source>
</evidence>
<dbReference type="OrthoDB" id="4935951at2"/>
<proteinExistence type="predicted"/>
<keyword evidence="1" id="KW-0378">Hydrolase</keyword>
<dbReference type="InterPro" id="IPR001932">
    <property type="entry name" value="PPM-type_phosphatase-like_dom"/>
</dbReference>
<dbReference type="PANTHER" id="PTHR43156:SF2">
    <property type="entry name" value="STAGE II SPORULATION PROTEIN E"/>
    <property type="match status" value="1"/>
</dbReference>
<dbReference type="RefSeq" id="WP_078079065.1">
    <property type="nucleotide sequence ID" value="NZ_CP018047.1"/>
</dbReference>
<evidence type="ECO:0000256" key="2">
    <source>
        <dbReference type="SAM" id="MobiDB-lite"/>
    </source>
</evidence>
<dbReference type="InterPro" id="IPR052016">
    <property type="entry name" value="Bact_Sigma-Reg"/>
</dbReference>
<dbReference type="Pfam" id="PF07228">
    <property type="entry name" value="SpoIIE"/>
    <property type="match status" value="1"/>
</dbReference>
<feature type="domain" description="PPM-type phosphatase" evidence="3">
    <location>
        <begin position="170"/>
        <end position="384"/>
    </location>
</feature>
<evidence type="ECO:0000313" key="4">
    <source>
        <dbReference type="EMBL" id="AQU70377.1"/>
    </source>
</evidence>
<dbReference type="SUPFAM" id="SSF81606">
    <property type="entry name" value="PP2C-like"/>
    <property type="match status" value="1"/>
</dbReference>
<keyword evidence="5" id="KW-1185">Reference proteome</keyword>
<evidence type="ECO:0000256" key="1">
    <source>
        <dbReference type="ARBA" id="ARBA00022801"/>
    </source>
</evidence>
<gene>
    <name evidence="4" type="ORF">BBN63_33580</name>
</gene>
<evidence type="ECO:0000313" key="5">
    <source>
        <dbReference type="Proteomes" id="UP000189677"/>
    </source>
</evidence>
<dbReference type="GO" id="GO:0016791">
    <property type="term" value="F:phosphatase activity"/>
    <property type="evidence" value="ECO:0007669"/>
    <property type="project" value="TreeGrafter"/>
</dbReference>
<reference evidence="4 5" key="1">
    <citation type="submission" date="2016-11" db="EMBL/GenBank/DDBJ databases">
        <title>Complete genome sequence of Streptomyces niveus SCSIO 3406.</title>
        <authorList>
            <person name="Zhu Q."/>
            <person name="Cheng W."/>
            <person name="Song Y."/>
            <person name="Li Q."/>
            <person name="Ju J."/>
        </authorList>
    </citation>
    <scope>NUCLEOTIDE SEQUENCE [LARGE SCALE GENOMIC DNA]</scope>
    <source>
        <strain evidence="4 5">SCSIO 3406</strain>
    </source>
</reference>
<protein>
    <submittedName>
        <fullName evidence="4">Phosphatase</fullName>
    </submittedName>
</protein>
<dbReference type="Proteomes" id="UP000189677">
    <property type="component" value="Chromosome"/>
</dbReference>
<dbReference type="KEGG" id="snw:BBN63_33580"/>
<dbReference type="SMART" id="SM00331">
    <property type="entry name" value="PP2C_SIG"/>
    <property type="match status" value="1"/>
</dbReference>
<accession>A0A1U9R1R8</accession>
<dbReference type="AlphaFoldDB" id="A0A1U9R1R8"/>
<dbReference type="PANTHER" id="PTHR43156">
    <property type="entry name" value="STAGE II SPORULATION PROTEIN E-RELATED"/>
    <property type="match status" value="1"/>
</dbReference>
<dbReference type="EMBL" id="CP018047">
    <property type="protein sequence ID" value="AQU70377.1"/>
    <property type="molecule type" value="Genomic_DNA"/>
</dbReference>
<dbReference type="Gene3D" id="3.60.40.10">
    <property type="entry name" value="PPM-type phosphatase domain"/>
    <property type="match status" value="1"/>
</dbReference>
<organism evidence="4 5">
    <name type="scientific">Streptomyces niveus</name>
    <name type="common">Streptomyces spheroides</name>
    <dbReference type="NCBI Taxonomy" id="193462"/>
    <lineage>
        <taxon>Bacteria</taxon>
        <taxon>Bacillati</taxon>
        <taxon>Actinomycetota</taxon>
        <taxon>Actinomycetes</taxon>
        <taxon>Kitasatosporales</taxon>
        <taxon>Streptomycetaceae</taxon>
        <taxon>Streptomyces</taxon>
    </lineage>
</organism>